<keyword evidence="4" id="KW-0378">Hydrolase</keyword>
<dbReference type="GO" id="GO:0040029">
    <property type="term" value="P:epigenetic regulation of gene expression"/>
    <property type="evidence" value="ECO:0007669"/>
    <property type="project" value="TreeGrafter"/>
</dbReference>
<dbReference type="AlphaFoldDB" id="A0A172T1R4"/>
<dbReference type="InterPro" id="IPR037138">
    <property type="entry name" value="His_deacetylse_dom_sf"/>
</dbReference>
<dbReference type="InterPro" id="IPR000286">
    <property type="entry name" value="HDACs"/>
</dbReference>
<comment type="cofactor">
    <cofactor evidence="1">
        <name>Zn(2+)</name>
        <dbReference type="ChEBI" id="CHEBI:29105"/>
    </cofactor>
</comment>
<evidence type="ECO:0000256" key="5">
    <source>
        <dbReference type="ARBA" id="ARBA00022833"/>
    </source>
</evidence>
<dbReference type="GO" id="GO:0046872">
    <property type="term" value="F:metal ion binding"/>
    <property type="evidence" value="ECO:0007669"/>
    <property type="project" value="UniProtKB-KW"/>
</dbReference>
<evidence type="ECO:0000256" key="2">
    <source>
        <dbReference type="ARBA" id="ARBA00005947"/>
    </source>
</evidence>
<accession>A0A172T1R4</accession>
<dbReference type="PANTHER" id="PTHR10625">
    <property type="entry name" value="HISTONE DEACETYLASE HDAC1-RELATED"/>
    <property type="match status" value="1"/>
</dbReference>
<protein>
    <submittedName>
        <fullName evidence="7">Histone deacetylase</fullName>
    </submittedName>
</protein>
<reference evidence="7 8" key="1">
    <citation type="submission" date="2014-08" db="EMBL/GenBank/DDBJ databases">
        <title>Fervidobacterium pennivorans DYC genome.</title>
        <authorList>
            <person name="Wushke S."/>
        </authorList>
    </citation>
    <scope>NUCLEOTIDE SEQUENCE [LARGE SCALE GENOMIC DNA]</scope>
    <source>
        <strain evidence="7 8">DYC</strain>
    </source>
</reference>
<name>A0A172T1R4_FERPE</name>
<dbReference type="GO" id="GO:0004407">
    <property type="term" value="F:histone deacetylase activity"/>
    <property type="evidence" value="ECO:0007669"/>
    <property type="project" value="TreeGrafter"/>
</dbReference>
<gene>
    <name evidence="7" type="ORF">JM64_01980</name>
</gene>
<dbReference type="EMBL" id="CP011393">
    <property type="protein sequence ID" value="ANE40904.1"/>
    <property type="molecule type" value="Genomic_DNA"/>
</dbReference>
<evidence type="ECO:0000259" key="6">
    <source>
        <dbReference type="Pfam" id="PF00850"/>
    </source>
</evidence>
<dbReference type="InterPro" id="IPR023801">
    <property type="entry name" value="His_deacetylse_dom"/>
</dbReference>
<dbReference type="Pfam" id="PF00850">
    <property type="entry name" value="Hist_deacetyl"/>
    <property type="match status" value="1"/>
</dbReference>
<dbReference type="OrthoDB" id="9808367at2"/>
<dbReference type="GO" id="GO:0016787">
    <property type="term" value="F:hydrolase activity"/>
    <property type="evidence" value="ECO:0007669"/>
    <property type="project" value="UniProtKB-KW"/>
</dbReference>
<dbReference type="KEGG" id="fng:JM64_01980"/>
<feature type="domain" description="Histone deacetylase" evidence="6">
    <location>
        <begin position="34"/>
        <end position="322"/>
    </location>
</feature>
<dbReference type="InterPro" id="IPR023696">
    <property type="entry name" value="Ureohydrolase_dom_sf"/>
</dbReference>
<evidence type="ECO:0000313" key="7">
    <source>
        <dbReference type="EMBL" id="ANE40904.1"/>
    </source>
</evidence>
<evidence type="ECO:0000313" key="8">
    <source>
        <dbReference type="Proteomes" id="UP000077096"/>
    </source>
</evidence>
<proteinExistence type="inferred from homology"/>
<organism evidence="7 8">
    <name type="scientific">Fervidobacterium pennivorans</name>
    <dbReference type="NCBI Taxonomy" id="93466"/>
    <lineage>
        <taxon>Bacteria</taxon>
        <taxon>Thermotogati</taxon>
        <taxon>Thermotogota</taxon>
        <taxon>Thermotogae</taxon>
        <taxon>Thermotogales</taxon>
        <taxon>Fervidobacteriaceae</taxon>
        <taxon>Fervidobacterium</taxon>
    </lineage>
</organism>
<dbReference type="PATRIC" id="fig|93466.3.peg.448"/>
<dbReference type="Gene3D" id="3.40.800.20">
    <property type="entry name" value="Histone deacetylase domain"/>
    <property type="match status" value="1"/>
</dbReference>
<evidence type="ECO:0000256" key="1">
    <source>
        <dbReference type="ARBA" id="ARBA00001947"/>
    </source>
</evidence>
<dbReference type="PANTHER" id="PTHR10625:SF17">
    <property type="entry name" value="HISTONE DEACETYLASE 8"/>
    <property type="match status" value="1"/>
</dbReference>
<dbReference type="PRINTS" id="PR01270">
    <property type="entry name" value="HDASUPER"/>
</dbReference>
<evidence type="ECO:0000256" key="4">
    <source>
        <dbReference type="ARBA" id="ARBA00022801"/>
    </source>
</evidence>
<dbReference type="CDD" id="cd10001">
    <property type="entry name" value="HDAC_classII_APAH"/>
    <property type="match status" value="1"/>
</dbReference>
<sequence length="327" mass="37212">MLDGKKNRLFFCADLNEYFVPRKEIDNGKFIRNPENPSRLKLVLNYLQENFQAIQPFEFGEEHILKVHSEKYFNYLVKKSQEVEDEYLPEVFFVDQIFDTGTPIKKEIFFAAKRAVDIVLSATKYAFEQKVITYALTRPPGHHAMVNYGGGYCYFNNAAVAARYLEEKGMRVAVLDLDFHHGNGTQDIFYKDPNVLYVSIHGDPRKFYPWFSGYETECGEGNAYGTNLNIPLPENSDINAYGEALKKAIQKLKDFKPDALMISFGTDTHIKDPVGRFALLSEDYKTIGSSISNSLVIDYLIIVHEGGYNSRSNLVAVKNFLAGLLGE</sequence>
<evidence type="ECO:0000256" key="3">
    <source>
        <dbReference type="ARBA" id="ARBA00022723"/>
    </source>
</evidence>
<dbReference type="SUPFAM" id="SSF52768">
    <property type="entry name" value="Arginase/deacetylase"/>
    <property type="match status" value="1"/>
</dbReference>
<comment type="similarity">
    <text evidence="2">Belongs to the histone deacetylase family.</text>
</comment>
<keyword evidence="5" id="KW-0862">Zinc</keyword>
<keyword evidence="3" id="KW-0479">Metal-binding</keyword>
<dbReference type="Proteomes" id="UP000077096">
    <property type="component" value="Chromosome"/>
</dbReference>